<dbReference type="UniPathway" id="UPA00028">
    <property type="reaction ID" value="UER00003"/>
</dbReference>
<keyword evidence="5 7" id="KW-0808">Transferase</keyword>
<keyword evidence="11" id="KW-0489">Methyltransferase</keyword>
<evidence type="ECO:0000313" key="12">
    <source>
        <dbReference type="Proteomes" id="UP000005522"/>
    </source>
</evidence>
<dbReference type="PIRSF" id="PIRSF000388">
    <property type="entry name" value="Pantoate_hydroxy_MeTrfase"/>
    <property type="match status" value="1"/>
</dbReference>
<proteinExistence type="inferred from homology"/>
<dbReference type="CDD" id="cd06557">
    <property type="entry name" value="KPHMT-like"/>
    <property type="match status" value="1"/>
</dbReference>
<evidence type="ECO:0000256" key="1">
    <source>
        <dbReference type="ARBA" id="ARBA00005033"/>
    </source>
</evidence>
<evidence type="ECO:0000256" key="6">
    <source>
        <dbReference type="ARBA" id="ARBA00056497"/>
    </source>
</evidence>
<dbReference type="Proteomes" id="UP000005522">
    <property type="component" value="Chromosome"/>
</dbReference>
<dbReference type="PANTHER" id="PTHR20881">
    <property type="entry name" value="3-METHYL-2-OXOBUTANOATE HYDROXYMETHYLTRANSFERASE"/>
    <property type="match status" value="1"/>
</dbReference>
<feature type="binding site" evidence="7 9">
    <location>
        <position position="112"/>
    </location>
    <ligand>
        <name>3-methyl-2-oxobutanoate</name>
        <dbReference type="ChEBI" id="CHEBI:11851"/>
    </ligand>
</feature>
<dbReference type="NCBIfam" id="TIGR00222">
    <property type="entry name" value="panB"/>
    <property type="match status" value="1"/>
</dbReference>
<keyword evidence="7 10" id="KW-0460">Magnesium</keyword>
<dbReference type="GeneID" id="92931485"/>
<gene>
    <name evidence="7" type="primary">panB</name>
    <name evidence="11" type="ORF">Acaty_c1278</name>
</gene>
<dbReference type="NCBIfam" id="NF001452">
    <property type="entry name" value="PRK00311.1"/>
    <property type="match status" value="1"/>
</dbReference>
<dbReference type="FunFam" id="3.20.20.60:FF:000003">
    <property type="entry name" value="3-methyl-2-oxobutanoate hydroxymethyltransferase"/>
    <property type="match status" value="1"/>
</dbReference>
<comment type="similarity">
    <text evidence="2 7">Belongs to the PanB family.</text>
</comment>
<dbReference type="GO" id="GO:0008168">
    <property type="term" value="F:methyltransferase activity"/>
    <property type="evidence" value="ECO:0007669"/>
    <property type="project" value="UniProtKB-KW"/>
</dbReference>
<dbReference type="PANTHER" id="PTHR20881:SF0">
    <property type="entry name" value="3-METHYL-2-OXOBUTANOATE HYDROXYMETHYLTRANSFERASE"/>
    <property type="match status" value="1"/>
</dbReference>
<dbReference type="GO" id="GO:0000287">
    <property type="term" value="F:magnesium ion binding"/>
    <property type="evidence" value="ECO:0007669"/>
    <property type="project" value="TreeGrafter"/>
</dbReference>
<comment type="cofactor">
    <cofactor evidence="7 10">
        <name>Mg(2+)</name>
        <dbReference type="ChEBI" id="CHEBI:18420"/>
    </cofactor>
    <text evidence="7 10">Binds 1 Mg(2+) ion per subunit.</text>
</comment>
<comment type="catalytic activity">
    <reaction evidence="7">
        <text>(6R)-5,10-methylene-5,6,7,8-tetrahydrofolate + 3-methyl-2-oxobutanoate + H2O = 2-dehydropantoate + (6S)-5,6,7,8-tetrahydrofolate</text>
        <dbReference type="Rhea" id="RHEA:11824"/>
        <dbReference type="ChEBI" id="CHEBI:11561"/>
        <dbReference type="ChEBI" id="CHEBI:11851"/>
        <dbReference type="ChEBI" id="CHEBI:15377"/>
        <dbReference type="ChEBI" id="CHEBI:15636"/>
        <dbReference type="ChEBI" id="CHEBI:57453"/>
        <dbReference type="EC" id="2.1.2.11"/>
    </reaction>
</comment>
<keyword evidence="7 10" id="KW-0479">Metal-binding</keyword>
<dbReference type="InterPro" id="IPR040442">
    <property type="entry name" value="Pyrv_kinase-like_dom_sf"/>
</dbReference>
<evidence type="ECO:0000256" key="3">
    <source>
        <dbReference type="ARBA" id="ARBA00011424"/>
    </source>
</evidence>
<comment type="function">
    <text evidence="6 7">Catalyzes the reversible reaction in which hydroxymethyl group from 5,10-methylenetetrahydrofolate is transferred onto alpha-ketoisovalerate to form ketopantoate.</text>
</comment>
<evidence type="ECO:0000256" key="8">
    <source>
        <dbReference type="PIRSR" id="PIRSR000388-1"/>
    </source>
</evidence>
<name>A0A059ZYS8_ACICK</name>
<dbReference type="EMBL" id="CP005986">
    <property type="protein sequence ID" value="AIA55146.1"/>
    <property type="molecule type" value="Genomic_DNA"/>
</dbReference>
<dbReference type="Gene3D" id="3.20.20.60">
    <property type="entry name" value="Phosphoenolpyruvate-binding domains"/>
    <property type="match status" value="1"/>
</dbReference>
<keyword evidence="7" id="KW-0963">Cytoplasm</keyword>
<feature type="binding site" evidence="7 10">
    <location>
        <position position="44"/>
    </location>
    <ligand>
        <name>Mg(2+)</name>
        <dbReference type="ChEBI" id="CHEBI:18420"/>
    </ligand>
</feature>
<feature type="binding site" evidence="7 9">
    <location>
        <begin position="44"/>
        <end position="45"/>
    </location>
    <ligand>
        <name>3-methyl-2-oxobutanoate</name>
        <dbReference type="ChEBI" id="CHEBI:11851"/>
    </ligand>
</feature>
<feature type="binding site" evidence="7 9">
    <location>
        <position position="83"/>
    </location>
    <ligand>
        <name>3-methyl-2-oxobutanoate</name>
        <dbReference type="ChEBI" id="CHEBI:11851"/>
    </ligand>
</feature>
<evidence type="ECO:0000256" key="4">
    <source>
        <dbReference type="ARBA" id="ARBA00022655"/>
    </source>
</evidence>
<comment type="pathway">
    <text evidence="1 7">Cofactor biosynthesis; (R)-pantothenate biosynthesis; (R)-pantoate from 3-methyl-2-oxobutanoate: step 1/2.</text>
</comment>
<reference evidence="11 12" key="1">
    <citation type="journal article" date="2009" name="J. Bacteriol.">
        <title>Draft genome sequence of the extremely acidophilic bacterium Acidithiobacillus caldus ATCC 51756 reveals metabolic versatility in the genus Acidithiobacillus.</title>
        <authorList>
            <person name="Valdes J."/>
            <person name="Quatrini R."/>
            <person name="Hallberg K."/>
            <person name="Dopson M."/>
            <person name="Valenzuela P.D."/>
            <person name="Holmes D.S."/>
        </authorList>
    </citation>
    <scope>NUCLEOTIDE SEQUENCE [LARGE SCALE GENOMIC DNA]</scope>
    <source>
        <strain evidence="12">ATCC 51756 / DSM 8584 / KU</strain>
    </source>
</reference>
<feature type="binding site" evidence="7 10">
    <location>
        <position position="83"/>
    </location>
    <ligand>
        <name>Mg(2+)</name>
        <dbReference type="ChEBI" id="CHEBI:18420"/>
    </ligand>
</feature>
<dbReference type="SUPFAM" id="SSF51621">
    <property type="entry name" value="Phosphoenolpyruvate/pyruvate domain"/>
    <property type="match status" value="1"/>
</dbReference>
<evidence type="ECO:0000256" key="2">
    <source>
        <dbReference type="ARBA" id="ARBA00008676"/>
    </source>
</evidence>
<dbReference type="Pfam" id="PF02548">
    <property type="entry name" value="Pantoate_transf"/>
    <property type="match status" value="1"/>
</dbReference>
<evidence type="ECO:0000313" key="11">
    <source>
        <dbReference type="EMBL" id="AIA55146.1"/>
    </source>
</evidence>
<dbReference type="RefSeq" id="WP_004872006.1">
    <property type="nucleotide sequence ID" value="NZ_CP005986.1"/>
</dbReference>
<keyword evidence="4 7" id="KW-0566">Pantothenate biosynthesis</keyword>
<evidence type="ECO:0000256" key="5">
    <source>
        <dbReference type="ARBA" id="ARBA00022679"/>
    </source>
</evidence>
<dbReference type="GO" id="GO:0005737">
    <property type="term" value="C:cytoplasm"/>
    <property type="evidence" value="ECO:0007669"/>
    <property type="project" value="UniProtKB-SubCell"/>
</dbReference>
<accession>A0A059ZYS8</accession>
<feature type="active site" description="Proton acceptor" evidence="7 8">
    <location>
        <position position="181"/>
    </location>
</feature>
<evidence type="ECO:0000256" key="10">
    <source>
        <dbReference type="PIRSR" id="PIRSR000388-3"/>
    </source>
</evidence>
<evidence type="ECO:0000256" key="7">
    <source>
        <dbReference type="HAMAP-Rule" id="MF_00156"/>
    </source>
</evidence>
<dbReference type="HAMAP" id="MF_00156">
    <property type="entry name" value="PanB"/>
    <property type="match status" value="1"/>
</dbReference>
<sequence>MSKKLEVWRRGKAEGKKLSLVTAYDHAFARLAARAGLDGVLVGDSLAMVVQGQSDTLGVDLHTMCYHTAMVARGAGNCLVFADLPLGSYEGSLAQAWDASVALLKAGADVVKLEGGAEMADTVAFCAQRGINVCAHLGLTPQRVRRWGTFRRAGKTADEAARLEADAALLAEAGAAFLLLEAVPQEVAARITRNSPVPVIGIGAGPDTDAQVLVLHDVLGLSEHTPGFARAFMEGAEIVTDALRNYADAVRQGHFPPATGASD</sequence>
<dbReference type="GO" id="GO:0032259">
    <property type="term" value="P:methylation"/>
    <property type="evidence" value="ECO:0007669"/>
    <property type="project" value="UniProtKB-KW"/>
</dbReference>
<dbReference type="InterPro" id="IPR003700">
    <property type="entry name" value="Pantoate_hydroxy_MeTrfase"/>
</dbReference>
<dbReference type="GO" id="GO:0015940">
    <property type="term" value="P:pantothenate biosynthetic process"/>
    <property type="evidence" value="ECO:0007669"/>
    <property type="project" value="UniProtKB-UniRule"/>
</dbReference>
<organism evidence="11 12">
    <name type="scientific">Acidithiobacillus caldus (strain ATCC 51756 / DSM 8584 / KU)</name>
    <dbReference type="NCBI Taxonomy" id="637389"/>
    <lineage>
        <taxon>Bacteria</taxon>
        <taxon>Pseudomonadati</taxon>
        <taxon>Pseudomonadota</taxon>
        <taxon>Acidithiobacillia</taxon>
        <taxon>Acidithiobacillales</taxon>
        <taxon>Acidithiobacillaceae</taxon>
        <taxon>Acidithiobacillus</taxon>
    </lineage>
</organism>
<dbReference type="HOGENOM" id="CLU_036645_1_0_6"/>
<dbReference type="AlphaFoldDB" id="A0A059ZYS8"/>
<protein>
    <recommendedName>
        <fullName evidence="7">3-methyl-2-oxobutanoate hydroxymethyltransferase</fullName>
        <ecNumber evidence="7">2.1.2.11</ecNumber>
    </recommendedName>
    <alternativeName>
        <fullName evidence="7">Ketopantoate hydroxymethyltransferase</fullName>
        <shortName evidence="7">KPHMT</shortName>
    </alternativeName>
</protein>
<feature type="binding site" evidence="7 10">
    <location>
        <position position="114"/>
    </location>
    <ligand>
        <name>Mg(2+)</name>
        <dbReference type="ChEBI" id="CHEBI:18420"/>
    </ligand>
</feature>
<dbReference type="eggNOG" id="COG0413">
    <property type="taxonomic scope" value="Bacteria"/>
</dbReference>
<comment type="subcellular location">
    <subcellularLocation>
        <location evidence="7">Cytoplasm</location>
    </subcellularLocation>
</comment>
<dbReference type="EC" id="2.1.2.11" evidence="7"/>
<dbReference type="GO" id="GO:0003864">
    <property type="term" value="F:3-methyl-2-oxobutanoate hydroxymethyltransferase activity"/>
    <property type="evidence" value="ECO:0007669"/>
    <property type="project" value="UniProtKB-UniRule"/>
</dbReference>
<comment type="subunit">
    <text evidence="3 7">Homodecamer; pentamer of dimers.</text>
</comment>
<dbReference type="InterPro" id="IPR015813">
    <property type="entry name" value="Pyrv/PenolPyrv_kinase-like_dom"/>
</dbReference>
<evidence type="ECO:0000256" key="9">
    <source>
        <dbReference type="PIRSR" id="PIRSR000388-2"/>
    </source>
</evidence>
<dbReference type="KEGG" id="acz:Acaty_c1278"/>